<dbReference type="AlphaFoldDB" id="A0A067TR90"/>
<organism evidence="1 2">
    <name type="scientific">Galerina marginata (strain CBS 339.88)</name>
    <dbReference type="NCBI Taxonomy" id="685588"/>
    <lineage>
        <taxon>Eukaryota</taxon>
        <taxon>Fungi</taxon>
        <taxon>Dikarya</taxon>
        <taxon>Basidiomycota</taxon>
        <taxon>Agaricomycotina</taxon>
        <taxon>Agaricomycetes</taxon>
        <taxon>Agaricomycetidae</taxon>
        <taxon>Agaricales</taxon>
        <taxon>Agaricineae</taxon>
        <taxon>Strophariaceae</taxon>
        <taxon>Galerina</taxon>
    </lineage>
</organism>
<dbReference type="HOGENOM" id="CLU_2960931_0_0_1"/>
<name>A0A067TR90_GALM3</name>
<reference evidence="2" key="1">
    <citation type="journal article" date="2014" name="Proc. Natl. Acad. Sci. U.S.A.">
        <title>Extensive sampling of basidiomycete genomes demonstrates inadequacy of the white-rot/brown-rot paradigm for wood decay fungi.</title>
        <authorList>
            <person name="Riley R."/>
            <person name="Salamov A.A."/>
            <person name="Brown D.W."/>
            <person name="Nagy L.G."/>
            <person name="Floudas D."/>
            <person name="Held B.W."/>
            <person name="Levasseur A."/>
            <person name="Lombard V."/>
            <person name="Morin E."/>
            <person name="Otillar R."/>
            <person name="Lindquist E.A."/>
            <person name="Sun H."/>
            <person name="LaButti K.M."/>
            <person name="Schmutz J."/>
            <person name="Jabbour D."/>
            <person name="Luo H."/>
            <person name="Baker S.E."/>
            <person name="Pisabarro A.G."/>
            <person name="Walton J.D."/>
            <person name="Blanchette R.A."/>
            <person name="Henrissat B."/>
            <person name="Martin F."/>
            <person name="Cullen D."/>
            <person name="Hibbett D.S."/>
            <person name="Grigoriev I.V."/>
        </authorList>
    </citation>
    <scope>NUCLEOTIDE SEQUENCE [LARGE SCALE GENOMIC DNA]</scope>
    <source>
        <strain evidence="2">CBS 339.88</strain>
    </source>
</reference>
<evidence type="ECO:0000313" key="1">
    <source>
        <dbReference type="EMBL" id="KDR82424.1"/>
    </source>
</evidence>
<dbReference type="EMBL" id="KL142369">
    <property type="protein sequence ID" value="KDR82424.1"/>
    <property type="molecule type" value="Genomic_DNA"/>
</dbReference>
<dbReference type="Proteomes" id="UP000027222">
    <property type="component" value="Unassembled WGS sequence"/>
</dbReference>
<proteinExistence type="predicted"/>
<keyword evidence="2" id="KW-1185">Reference proteome</keyword>
<accession>A0A067TR90</accession>
<gene>
    <name evidence="1" type="ORF">GALMADRAFT_237734</name>
</gene>
<evidence type="ECO:0000313" key="2">
    <source>
        <dbReference type="Proteomes" id="UP000027222"/>
    </source>
</evidence>
<feature type="non-terminal residue" evidence="1">
    <location>
        <position position="1"/>
    </location>
</feature>
<sequence length="59" mass="6333">MGSHRSQQAKSRSGGESIMERDAKAVCRVVGLLINLSYIPPMTLNITALSGPFPDAFNV</sequence>
<protein>
    <submittedName>
        <fullName evidence="1">Uncharacterized protein</fullName>
    </submittedName>
</protein>